<evidence type="ECO:0000313" key="2">
    <source>
        <dbReference type="EMBL" id="KRW99283.1"/>
    </source>
</evidence>
<dbReference type="AlphaFoldDB" id="A0A0V0QAN1"/>
<accession>A0A0V0QAN1</accession>
<organism evidence="2 3">
    <name type="scientific">Pseudocohnilembus persalinus</name>
    <name type="common">Ciliate</name>
    <dbReference type="NCBI Taxonomy" id="266149"/>
    <lineage>
        <taxon>Eukaryota</taxon>
        <taxon>Sar</taxon>
        <taxon>Alveolata</taxon>
        <taxon>Ciliophora</taxon>
        <taxon>Intramacronucleata</taxon>
        <taxon>Oligohymenophorea</taxon>
        <taxon>Scuticociliatia</taxon>
        <taxon>Philasterida</taxon>
        <taxon>Pseudocohnilembidae</taxon>
        <taxon>Pseudocohnilembus</taxon>
    </lineage>
</organism>
<dbReference type="FunCoup" id="A0A0V0QAN1">
    <property type="interactions" value="13"/>
</dbReference>
<comment type="caution">
    <text evidence="2">The sequence shown here is derived from an EMBL/GenBank/DDBJ whole genome shotgun (WGS) entry which is preliminary data.</text>
</comment>
<dbReference type="Proteomes" id="UP000054937">
    <property type="component" value="Unassembled WGS sequence"/>
</dbReference>
<evidence type="ECO:0000313" key="3">
    <source>
        <dbReference type="Proteomes" id="UP000054937"/>
    </source>
</evidence>
<protein>
    <submittedName>
        <fullName evidence="2">Uncharacterized protein</fullName>
    </submittedName>
</protein>
<keyword evidence="1" id="KW-0175">Coiled coil</keyword>
<name>A0A0V0QAN1_PSEPJ</name>
<dbReference type="InParanoid" id="A0A0V0QAN1"/>
<sequence length="435" mass="52520">MAEQNQLLCKKKDHLQLKYIFFNYSSDQMENLFYCPICITQEQFQKQNGYQQNKNVLGIELIQNLELKQDKIAGWPPIKDKPNQKIYQDSKIFLKDYGFKYSSILNNLKEKIMNFYDDFQLKINTQIQNQKKDTIIQLEKYCQNIFTSQNQETEQNKVQELISKFDIQILREKLQEFEKSKVNINKLYQFKQEQNEEIFNNAEIFSSLADQLEKIKEINQELQKQFTKIQELILPFENFKINLDIVNQNSIQKLFNFYKNSYNNQNNSNNFEVENDNRIIKFNNNNYSCIYSENLRKDKKYHLQFKIDFKNHVQNMLLHFSLTSEKDKETKDLYKENVITIFNQQNQSEATGGEFQKQGKEFYEFFNDNQTIINLVFNIQEKYMELYDDEKVSYQRLSLKSENIENWILGIMYCQPDTMELPTIIEFLQQQIFYI</sequence>
<keyword evidence="3" id="KW-1185">Reference proteome</keyword>
<evidence type="ECO:0000256" key="1">
    <source>
        <dbReference type="SAM" id="Coils"/>
    </source>
</evidence>
<feature type="coiled-coil region" evidence="1">
    <location>
        <begin position="167"/>
        <end position="232"/>
    </location>
</feature>
<dbReference type="EMBL" id="LDAU01000215">
    <property type="protein sequence ID" value="KRW99283.1"/>
    <property type="molecule type" value="Genomic_DNA"/>
</dbReference>
<gene>
    <name evidence="2" type="ORF">PPERSA_07055</name>
</gene>
<reference evidence="2 3" key="1">
    <citation type="journal article" date="2015" name="Sci. Rep.">
        <title>Genome of the facultative scuticociliatosis pathogen Pseudocohnilembus persalinus provides insight into its virulence through horizontal gene transfer.</title>
        <authorList>
            <person name="Xiong J."/>
            <person name="Wang G."/>
            <person name="Cheng J."/>
            <person name="Tian M."/>
            <person name="Pan X."/>
            <person name="Warren A."/>
            <person name="Jiang C."/>
            <person name="Yuan D."/>
            <person name="Miao W."/>
        </authorList>
    </citation>
    <scope>NUCLEOTIDE SEQUENCE [LARGE SCALE GENOMIC DNA]</scope>
    <source>
        <strain evidence="2">36N120E</strain>
    </source>
</reference>
<proteinExistence type="predicted"/>